<evidence type="ECO:0000313" key="4">
    <source>
        <dbReference type="Proteomes" id="UP000468735"/>
    </source>
</evidence>
<dbReference type="Proteomes" id="UP000468735">
    <property type="component" value="Unassembled WGS sequence"/>
</dbReference>
<organism evidence="3 4">
    <name type="scientific">Actinomadura rudentiformis</name>
    <dbReference type="NCBI Taxonomy" id="359158"/>
    <lineage>
        <taxon>Bacteria</taxon>
        <taxon>Bacillati</taxon>
        <taxon>Actinomycetota</taxon>
        <taxon>Actinomycetes</taxon>
        <taxon>Streptosporangiales</taxon>
        <taxon>Thermomonosporaceae</taxon>
        <taxon>Actinomadura</taxon>
    </lineage>
</organism>
<feature type="transmembrane region" description="Helical" evidence="2">
    <location>
        <begin position="228"/>
        <end position="246"/>
    </location>
</feature>
<evidence type="ECO:0000313" key="3">
    <source>
        <dbReference type="EMBL" id="KAB2346813.1"/>
    </source>
</evidence>
<gene>
    <name evidence="3" type="ORF">F8566_21535</name>
</gene>
<dbReference type="InterPro" id="IPR025238">
    <property type="entry name" value="DUF4184"/>
</dbReference>
<keyword evidence="2" id="KW-0472">Membrane</keyword>
<proteinExistence type="predicted"/>
<dbReference type="Pfam" id="PF13803">
    <property type="entry name" value="DUF4184"/>
    <property type="match status" value="1"/>
</dbReference>
<dbReference type="EMBL" id="WBMT01000010">
    <property type="protein sequence ID" value="KAB2346813.1"/>
    <property type="molecule type" value="Genomic_DNA"/>
</dbReference>
<feature type="transmembrane region" description="Helical" evidence="2">
    <location>
        <begin position="146"/>
        <end position="164"/>
    </location>
</feature>
<sequence>MPFTMSHAAAVIPLARGPLVPSALVVGSMVPDVPYFLGMGALRGATHVPLGLVTIDLGLGLIIFAAFQLIWKRPLLALTPGWAHVRLAVPAAAFRRSMIKWVPFSLVLGAATHLFWDAFTHKHHSFAGELPWLISTSWGGLTLNRWLQYASGVLGAAVVVWWLVRWVRTAPVTADAPERLPGRVAWTVVGALVIATCGGGLLGAVTLINQPDVARTFHMTLVSGVEGAIAGLGVALTLYGLAWTVVTRRRRGGTAVAEPESGERGGPAPSDVGAGR</sequence>
<feature type="region of interest" description="Disordered" evidence="1">
    <location>
        <begin position="253"/>
        <end position="276"/>
    </location>
</feature>
<accession>A0A6H9YJ19</accession>
<keyword evidence="4" id="KW-1185">Reference proteome</keyword>
<comment type="caution">
    <text evidence="3">The sequence shown here is derived from an EMBL/GenBank/DDBJ whole genome shotgun (WGS) entry which is preliminary data.</text>
</comment>
<reference evidence="3 4" key="1">
    <citation type="submission" date="2019-09" db="EMBL/GenBank/DDBJ databases">
        <title>Actinomadura physcomitrii sp. nov., a novel actinomycete isolated from moss [Physcomitrium sphaericum (Ludw) Fuernr].</title>
        <authorList>
            <person name="Zhuang X."/>
            <person name="Liu C."/>
        </authorList>
    </citation>
    <scope>NUCLEOTIDE SEQUENCE [LARGE SCALE GENOMIC DNA]</scope>
    <source>
        <strain evidence="3 4">HMC1</strain>
    </source>
</reference>
<name>A0A6H9YJ19_9ACTN</name>
<dbReference type="AlphaFoldDB" id="A0A6H9YJ19"/>
<feature type="transmembrane region" description="Helical" evidence="2">
    <location>
        <begin position="184"/>
        <end position="208"/>
    </location>
</feature>
<keyword evidence="2" id="KW-1133">Transmembrane helix</keyword>
<dbReference type="RefSeq" id="WP_151562623.1">
    <property type="nucleotide sequence ID" value="NZ_WBMT01000010.1"/>
</dbReference>
<evidence type="ECO:0000256" key="2">
    <source>
        <dbReference type="SAM" id="Phobius"/>
    </source>
</evidence>
<feature type="transmembrane region" description="Helical" evidence="2">
    <location>
        <begin position="51"/>
        <end position="71"/>
    </location>
</feature>
<protein>
    <submittedName>
        <fullName evidence="3">DUF4184 family protein</fullName>
    </submittedName>
</protein>
<evidence type="ECO:0000256" key="1">
    <source>
        <dbReference type="SAM" id="MobiDB-lite"/>
    </source>
</evidence>
<keyword evidence="2" id="KW-0812">Transmembrane</keyword>
<dbReference type="OrthoDB" id="8481923at2"/>